<evidence type="ECO:0000313" key="6">
    <source>
        <dbReference type="Proteomes" id="UP000243502"/>
    </source>
</evidence>
<dbReference type="InterPro" id="IPR016032">
    <property type="entry name" value="Sig_transdc_resp-reg_C-effctor"/>
</dbReference>
<dbReference type="InterPro" id="IPR011006">
    <property type="entry name" value="CheY-like_superfamily"/>
</dbReference>
<dbReference type="PANTHER" id="PTHR45566:SF2">
    <property type="entry name" value="NARL SUBFAMILY"/>
    <property type="match status" value="1"/>
</dbReference>
<evidence type="ECO:0000313" key="5">
    <source>
        <dbReference type="EMBL" id="AUT65792.1"/>
    </source>
</evidence>
<dbReference type="InterPro" id="IPR001789">
    <property type="entry name" value="Sig_transdc_resp-reg_receiver"/>
</dbReference>
<keyword evidence="2 5" id="KW-0238">DNA-binding</keyword>
<dbReference type="InterPro" id="IPR036388">
    <property type="entry name" value="WH-like_DNA-bd_sf"/>
</dbReference>
<dbReference type="InterPro" id="IPR051015">
    <property type="entry name" value="EvgA-like"/>
</dbReference>
<feature type="modified residue" description="4-aspartylphosphate" evidence="3">
    <location>
        <position position="59"/>
    </location>
</feature>
<dbReference type="Pfam" id="PF00072">
    <property type="entry name" value="Response_reg"/>
    <property type="match status" value="1"/>
</dbReference>
<dbReference type="CDD" id="cd17535">
    <property type="entry name" value="REC_NarL-like"/>
    <property type="match status" value="1"/>
</dbReference>
<evidence type="ECO:0000256" key="3">
    <source>
        <dbReference type="PROSITE-ProRule" id="PRU00169"/>
    </source>
</evidence>
<dbReference type="GO" id="GO:0006355">
    <property type="term" value="P:regulation of DNA-templated transcription"/>
    <property type="evidence" value="ECO:0007669"/>
    <property type="project" value="InterPro"/>
</dbReference>
<dbReference type="SUPFAM" id="SSF52172">
    <property type="entry name" value="CheY-like"/>
    <property type="match status" value="1"/>
</dbReference>
<dbReference type="InterPro" id="IPR000792">
    <property type="entry name" value="Tscrpt_reg_LuxR_C"/>
</dbReference>
<evidence type="ECO:0000256" key="2">
    <source>
        <dbReference type="ARBA" id="ARBA00023125"/>
    </source>
</evidence>
<dbReference type="OrthoDB" id="9808843at2"/>
<dbReference type="GO" id="GO:0000160">
    <property type="term" value="P:phosphorelay signal transduction system"/>
    <property type="evidence" value="ECO:0007669"/>
    <property type="project" value="InterPro"/>
</dbReference>
<dbReference type="RefSeq" id="WP_042316794.1">
    <property type="nucleotide sequence ID" value="NZ_CP026113.1"/>
</dbReference>
<reference evidence="5 6" key="1">
    <citation type="submission" date="2018-01" db="EMBL/GenBank/DDBJ databases">
        <title>Species boundaries and ecological features among Paraburkholderia terrae DSMZ17804T, P. hospita DSMZ17164T and P. caribensis DSMZ13236T.</title>
        <authorList>
            <person name="Pratama A.A."/>
        </authorList>
    </citation>
    <scope>NUCLEOTIDE SEQUENCE [LARGE SCALE GENOMIC DNA]</scope>
    <source>
        <strain evidence="5 6">DSM 17804</strain>
    </source>
</reference>
<dbReference type="SMART" id="SM00448">
    <property type="entry name" value="REC"/>
    <property type="match status" value="1"/>
</dbReference>
<dbReference type="KEGG" id="pter:C2L65_40580"/>
<evidence type="ECO:0000256" key="1">
    <source>
        <dbReference type="ARBA" id="ARBA00022553"/>
    </source>
</evidence>
<sequence length="235" mass="25835">MNNQDLLKVLLLEDEGVQRAGIRALIQMAAPRAQIHEASSYDSAILAIQNVAFDIAFLDYDLRGASNGLDVLRKMRELDIDTRAIMLSSYRDRELVLACIDAGAAGYITKEMDATNLFERALDTVFMGGVFLPASALGKGGHSPASNVNVQGSDIDSLGIRGRRLEVLYYLCQGLPNKTIARRMGVSEETIRKDYNPTLFRIFGVARRTELILEVSRRNIVVPTPQAPDGLQAGH</sequence>
<keyword evidence="1 3" id="KW-0597">Phosphoprotein</keyword>
<dbReference type="Gene3D" id="3.40.50.2300">
    <property type="match status" value="1"/>
</dbReference>
<dbReference type="SMART" id="SM00421">
    <property type="entry name" value="HTH_LUXR"/>
    <property type="match status" value="1"/>
</dbReference>
<dbReference type="Pfam" id="PF00196">
    <property type="entry name" value="GerE"/>
    <property type="match status" value="1"/>
</dbReference>
<gene>
    <name evidence="5" type="ORF">C2L65_40580</name>
</gene>
<dbReference type="Proteomes" id="UP000243502">
    <property type="component" value="Chromosome 3"/>
</dbReference>
<accession>A0A2I8F2B5</accession>
<dbReference type="GO" id="GO:0003677">
    <property type="term" value="F:DNA binding"/>
    <property type="evidence" value="ECO:0007669"/>
    <property type="project" value="UniProtKB-KW"/>
</dbReference>
<organism evidence="5 6">
    <name type="scientific">Paraburkholderia terrae</name>
    <dbReference type="NCBI Taxonomy" id="311230"/>
    <lineage>
        <taxon>Bacteria</taxon>
        <taxon>Pseudomonadati</taxon>
        <taxon>Pseudomonadota</taxon>
        <taxon>Betaproteobacteria</taxon>
        <taxon>Burkholderiales</taxon>
        <taxon>Burkholderiaceae</taxon>
        <taxon>Paraburkholderia</taxon>
    </lineage>
</organism>
<name>A0A2I8F2B5_9BURK</name>
<feature type="domain" description="Response regulatory" evidence="4">
    <location>
        <begin position="8"/>
        <end position="125"/>
    </location>
</feature>
<dbReference type="EMBL" id="CP026113">
    <property type="protein sequence ID" value="AUT65792.1"/>
    <property type="molecule type" value="Genomic_DNA"/>
</dbReference>
<proteinExistence type="predicted"/>
<dbReference type="InterPro" id="IPR058245">
    <property type="entry name" value="NreC/VraR/RcsB-like_REC"/>
</dbReference>
<dbReference type="SUPFAM" id="SSF46894">
    <property type="entry name" value="C-terminal effector domain of the bipartite response regulators"/>
    <property type="match status" value="1"/>
</dbReference>
<dbReference type="PROSITE" id="PS50110">
    <property type="entry name" value="RESPONSE_REGULATORY"/>
    <property type="match status" value="1"/>
</dbReference>
<protein>
    <submittedName>
        <fullName evidence="5">DNA-binding response regulator</fullName>
    </submittedName>
</protein>
<dbReference type="Gene3D" id="1.10.10.10">
    <property type="entry name" value="Winged helix-like DNA-binding domain superfamily/Winged helix DNA-binding domain"/>
    <property type="match status" value="1"/>
</dbReference>
<dbReference type="PANTHER" id="PTHR45566">
    <property type="entry name" value="HTH-TYPE TRANSCRIPTIONAL REGULATOR YHJB-RELATED"/>
    <property type="match status" value="1"/>
</dbReference>
<dbReference type="AlphaFoldDB" id="A0A2I8F2B5"/>
<evidence type="ECO:0000259" key="4">
    <source>
        <dbReference type="PROSITE" id="PS50110"/>
    </source>
</evidence>